<reference evidence="2 3" key="1">
    <citation type="submission" date="2023-12" db="EMBL/GenBank/DDBJ databases">
        <title>Amycolatopsis sp. V23-08.</title>
        <authorList>
            <person name="Somphong A."/>
        </authorList>
    </citation>
    <scope>NUCLEOTIDE SEQUENCE [LARGE SCALE GENOMIC DNA]</scope>
    <source>
        <strain evidence="2 3">V23-08</strain>
    </source>
</reference>
<dbReference type="Proteomes" id="UP001304298">
    <property type="component" value="Unassembled WGS sequence"/>
</dbReference>
<gene>
    <name evidence="2" type="ORF">VA596_47495</name>
</gene>
<evidence type="ECO:0000256" key="1">
    <source>
        <dbReference type="SAM" id="MobiDB-lite"/>
    </source>
</evidence>
<evidence type="ECO:0000313" key="2">
    <source>
        <dbReference type="EMBL" id="MEA5367245.1"/>
    </source>
</evidence>
<protein>
    <submittedName>
        <fullName evidence="2">DUF6283 family protein</fullName>
    </submittedName>
</protein>
<dbReference type="Pfam" id="PF19800">
    <property type="entry name" value="DUF6283"/>
    <property type="match status" value="1"/>
</dbReference>
<dbReference type="EMBL" id="JAYFSI010000020">
    <property type="protein sequence ID" value="MEA5367245.1"/>
    <property type="molecule type" value="Genomic_DNA"/>
</dbReference>
<accession>A0ABU5RLS2</accession>
<dbReference type="InterPro" id="IPR046250">
    <property type="entry name" value="DUF6283"/>
</dbReference>
<dbReference type="RefSeq" id="WP_323337086.1">
    <property type="nucleotide sequence ID" value="NZ_JAYFSI010000020.1"/>
</dbReference>
<sequence>MPDPTDETSTPAADAEIVAVNPGADGWGVITYMAPGSAYQATPCTRCPWLRDSPTGAFPPEVFQHSAHTTYDLATHKFGCHASPRDEPKTCAGFLLRGSAHNLAVRVYGPDVPTAVSTYRPLYDNYREMAIANGVAPDDPALTPCRDSRPYLGPSDTTPAKDASMSTDTVISRAAQVIREFIVDSAGMDLGEPMTSQADLLAGRLAATGQLDIPAHERYSGSDTTTSIIRAFIVDAVGNDNGDDTTAHADELRHHLAAAGVLASGVHEPLNISSIR</sequence>
<proteinExistence type="predicted"/>
<organism evidence="2 3">
    <name type="scientific">Amycolatopsis heterodermiae</name>
    <dbReference type="NCBI Taxonomy" id="3110235"/>
    <lineage>
        <taxon>Bacteria</taxon>
        <taxon>Bacillati</taxon>
        <taxon>Actinomycetota</taxon>
        <taxon>Actinomycetes</taxon>
        <taxon>Pseudonocardiales</taxon>
        <taxon>Pseudonocardiaceae</taxon>
        <taxon>Amycolatopsis</taxon>
    </lineage>
</organism>
<evidence type="ECO:0000313" key="3">
    <source>
        <dbReference type="Proteomes" id="UP001304298"/>
    </source>
</evidence>
<name>A0ABU5RLS2_9PSEU</name>
<keyword evidence="3" id="KW-1185">Reference proteome</keyword>
<comment type="caution">
    <text evidence="2">The sequence shown here is derived from an EMBL/GenBank/DDBJ whole genome shotgun (WGS) entry which is preliminary data.</text>
</comment>
<feature type="region of interest" description="Disordered" evidence="1">
    <location>
        <begin position="143"/>
        <end position="166"/>
    </location>
</feature>